<proteinExistence type="predicted"/>
<dbReference type="AlphaFoldDB" id="A0AA35XUQ4"/>
<feature type="region of interest" description="Disordered" evidence="1">
    <location>
        <begin position="1"/>
        <end position="28"/>
    </location>
</feature>
<evidence type="ECO:0000256" key="1">
    <source>
        <dbReference type="SAM" id="MobiDB-lite"/>
    </source>
</evidence>
<name>A0AA35XUQ4_METCP</name>
<dbReference type="Proteomes" id="UP001158598">
    <property type="component" value="Chromosome"/>
</dbReference>
<dbReference type="EMBL" id="OX458332">
    <property type="protein sequence ID" value="CAI8791739.1"/>
    <property type="molecule type" value="Genomic_DNA"/>
</dbReference>
<gene>
    <name evidence="2" type="ORF">MCNOR_1398</name>
</gene>
<reference evidence="2" key="1">
    <citation type="submission" date="2023-03" db="EMBL/GenBank/DDBJ databases">
        <authorList>
            <person name="Pearce D."/>
        </authorList>
    </citation>
    <scope>NUCLEOTIDE SEQUENCE</scope>
    <source>
        <strain evidence="2">Mc</strain>
    </source>
</reference>
<evidence type="ECO:0000313" key="2">
    <source>
        <dbReference type="EMBL" id="CAI8791739.1"/>
    </source>
</evidence>
<accession>A0AA35XUQ4</accession>
<protein>
    <submittedName>
        <fullName evidence="2">Uncharacterized protein</fullName>
    </submittedName>
</protein>
<evidence type="ECO:0000313" key="3">
    <source>
        <dbReference type="Proteomes" id="UP001158598"/>
    </source>
</evidence>
<dbReference type="RefSeq" id="WP_017364820.1">
    <property type="nucleotide sequence ID" value="NZ_CP079096.1"/>
</dbReference>
<organism evidence="2 3">
    <name type="scientific">Methylococcus capsulatus</name>
    <dbReference type="NCBI Taxonomy" id="414"/>
    <lineage>
        <taxon>Bacteria</taxon>
        <taxon>Pseudomonadati</taxon>
        <taxon>Pseudomonadota</taxon>
        <taxon>Gammaproteobacteria</taxon>
        <taxon>Methylococcales</taxon>
        <taxon>Methylococcaceae</taxon>
        <taxon>Methylococcus</taxon>
    </lineage>
</organism>
<sequence>MESFSPRELQKNQSSAGTPPGGEIYGWSDAPQDARRIITSGITKMLTRWHIVPFIVYNGVSIT</sequence>